<sequence length="119" mass="13635">MPLLSLLVIGVMIFTLVDIIRRDDFQVKHLPKTMWVIIAILLPLIGSLLWFTLGRVYPEDGPRVPRPSRGAAAPAPAPAPTYPRDARSTEQQLADLEREIEEDRLRDELRRRRRENPSS</sequence>
<accession>A0ABN2Q117</accession>
<feature type="region of interest" description="Disordered" evidence="6">
    <location>
        <begin position="62"/>
        <end position="119"/>
    </location>
</feature>
<evidence type="ECO:0000259" key="8">
    <source>
        <dbReference type="Pfam" id="PF13396"/>
    </source>
</evidence>
<comment type="subcellular location">
    <subcellularLocation>
        <location evidence="1">Cell membrane</location>
        <topology evidence="1">Multi-pass membrane protein</topology>
    </subcellularLocation>
</comment>
<reference evidence="9 10" key="1">
    <citation type="journal article" date="2019" name="Int. J. Syst. Evol. Microbiol.">
        <title>The Global Catalogue of Microorganisms (GCM) 10K type strain sequencing project: providing services to taxonomists for standard genome sequencing and annotation.</title>
        <authorList>
            <consortium name="The Broad Institute Genomics Platform"/>
            <consortium name="The Broad Institute Genome Sequencing Center for Infectious Disease"/>
            <person name="Wu L."/>
            <person name="Ma J."/>
        </authorList>
    </citation>
    <scope>NUCLEOTIDE SEQUENCE [LARGE SCALE GENOMIC DNA]</scope>
    <source>
        <strain evidence="9 10">JCM 14900</strain>
    </source>
</reference>
<evidence type="ECO:0000313" key="9">
    <source>
        <dbReference type="EMBL" id="GAA1940738.1"/>
    </source>
</evidence>
<keyword evidence="5 7" id="KW-0472">Membrane</keyword>
<gene>
    <name evidence="9" type="ORF">GCM10009775_35770</name>
</gene>
<dbReference type="Pfam" id="PF13396">
    <property type="entry name" value="PLDc_N"/>
    <property type="match status" value="1"/>
</dbReference>
<evidence type="ECO:0000256" key="5">
    <source>
        <dbReference type="ARBA" id="ARBA00023136"/>
    </source>
</evidence>
<keyword evidence="10" id="KW-1185">Reference proteome</keyword>
<organism evidence="9 10">
    <name type="scientific">Microbacterium aoyamense</name>
    <dbReference type="NCBI Taxonomy" id="344166"/>
    <lineage>
        <taxon>Bacteria</taxon>
        <taxon>Bacillati</taxon>
        <taxon>Actinomycetota</taxon>
        <taxon>Actinomycetes</taxon>
        <taxon>Micrococcales</taxon>
        <taxon>Microbacteriaceae</taxon>
        <taxon>Microbacterium</taxon>
    </lineage>
</organism>
<keyword evidence="4 7" id="KW-1133">Transmembrane helix</keyword>
<dbReference type="EMBL" id="BAAAOF010000009">
    <property type="protein sequence ID" value="GAA1940738.1"/>
    <property type="molecule type" value="Genomic_DNA"/>
</dbReference>
<evidence type="ECO:0000256" key="3">
    <source>
        <dbReference type="ARBA" id="ARBA00022692"/>
    </source>
</evidence>
<protein>
    <recommendedName>
        <fullName evidence="8">Cardiolipin synthase N-terminal domain-containing protein</fullName>
    </recommendedName>
</protein>
<evidence type="ECO:0000313" key="10">
    <source>
        <dbReference type="Proteomes" id="UP001501343"/>
    </source>
</evidence>
<evidence type="ECO:0000256" key="1">
    <source>
        <dbReference type="ARBA" id="ARBA00004651"/>
    </source>
</evidence>
<evidence type="ECO:0000256" key="2">
    <source>
        <dbReference type="ARBA" id="ARBA00022475"/>
    </source>
</evidence>
<dbReference type="InterPro" id="IPR027379">
    <property type="entry name" value="CLS_N"/>
</dbReference>
<keyword evidence="3 7" id="KW-0812">Transmembrane</keyword>
<evidence type="ECO:0000256" key="4">
    <source>
        <dbReference type="ARBA" id="ARBA00022989"/>
    </source>
</evidence>
<feature type="domain" description="Cardiolipin synthase N-terminal" evidence="8">
    <location>
        <begin position="11"/>
        <end position="55"/>
    </location>
</feature>
<name>A0ABN2Q117_9MICO</name>
<proteinExistence type="predicted"/>
<evidence type="ECO:0000256" key="7">
    <source>
        <dbReference type="SAM" id="Phobius"/>
    </source>
</evidence>
<feature type="compositionally biased region" description="Basic and acidic residues" evidence="6">
    <location>
        <begin position="95"/>
        <end position="110"/>
    </location>
</feature>
<evidence type="ECO:0000256" key="6">
    <source>
        <dbReference type="SAM" id="MobiDB-lite"/>
    </source>
</evidence>
<dbReference type="RefSeq" id="WP_248151512.1">
    <property type="nucleotide sequence ID" value="NZ_BAAAOF010000009.1"/>
</dbReference>
<feature type="transmembrane region" description="Helical" evidence="7">
    <location>
        <begin position="35"/>
        <end position="53"/>
    </location>
</feature>
<dbReference type="Proteomes" id="UP001501343">
    <property type="component" value="Unassembled WGS sequence"/>
</dbReference>
<comment type="caution">
    <text evidence="9">The sequence shown here is derived from an EMBL/GenBank/DDBJ whole genome shotgun (WGS) entry which is preliminary data.</text>
</comment>
<keyword evidence="2" id="KW-1003">Cell membrane</keyword>